<organism evidence="8 9">
    <name type="scientific">Favolaschia claudopus</name>
    <dbReference type="NCBI Taxonomy" id="2862362"/>
    <lineage>
        <taxon>Eukaryota</taxon>
        <taxon>Fungi</taxon>
        <taxon>Dikarya</taxon>
        <taxon>Basidiomycota</taxon>
        <taxon>Agaricomycotina</taxon>
        <taxon>Agaricomycetes</taxon>
        <taxon>Agaricomycetidae</taxon>
        <taxon>Agaricales</taxon>
        <taxon>Marasmiineae</taxon>
        <taxon>Mycenaceae</taxon>
        <taxon>Favolaschia</taxon>
    </lineage>
</organism>
<keyword evidence="2" id="KW-0964">Secreted</keyword>
<keyword evidence="4" id="KW-1015">Disulfide bond</keyword>
<keyword evidence="9" id="KW-1185">Reference proteome</keyword>
<evidence type="ECO:0000313" key="9">
    <source>
        <dbReference type="Proteomes" id="UP001362999"/>
    </source>
</evidence>
<feature type="signal peptide" evidence="6">
    <location>
        <begin position="1"/>
        <end position="19"/>
    </location>
</feature>
<evidence type="ECO:0000313" key="8">
    <source>
        <dbReference type="EMBL" id="KAK7047056.1"/>
    </source>
</evidence>
<evidence type="ECO:0000256" key="5">
    <source>
        <dbReference type="SAM" id="MobiDB-lite"/>
    </source>
</evidence>
<evidence type="ECO:0000259" key="7">
    <source>
        <dbReference type="PROSITE" id="PS52012"/>
    </source>
</evidence>
<evidence type="ECO:0000256" key="2">
    <source>
        <dbReference type="ARBA" id="ARBA00022525"/>
    </source>
</evidence>
<protein>
    <recommendedName>
        <fullName evidence="7">CFEM domain-containing protein</fullName>
    </recommendedName>
</protein>
<dbReference type="PROSITE" id="PS52012">
    <property type="entry name" value="CFEM"/>
    <property type="match status" value="1"/>
</dbReference>
<reference evidence="8 9" key="1">
    <citation type="journal article" date="2024" name="J Genomics">
        <title>Draft genome sequencing and assembly of Favolaschia claudopus CIRM-BRFM 2984 isolated from oak limbs.</title>
        <authorList>
            <person name="Navarro D."/>
            <person name="Drula E."/>
            <person name="Chaduli D."/>
            <person name="Cazenave R."/>
            <person name="Ahrendt S."/>
            <person name="Wang J."/>
            <person name="Lipzen A."/>
            <person name="Daum C."/>
            <person name="Barry K."/>
            <person name="Grigoriev I.V."/>
            <person name="Favel A."/>
            <person name="Rosso M.N."/>
            <person name="Martin F."/>
        </authorList>
    </citation>
    <scope>NUCLEOTIDE SEQUENCE [LARGE SCALE GENOMIC DNA]</scope>
    <source>
        <strain evidence="8 9">CIRM-BRFM 2984</strain>
    </source>
</reference>
<dbReference type="SMART" id="SM00747">
    <property type="entry name" value="CFEM"/>
    <property type="match status" value="1"/>
</dbReference>
<dbReference type="InterPro" id="IPR008427">
    <property type="entry name" value="Extracellular_membr_CFEM_dom"/>
</dbReference>
<accession>A0AAW0D7Z5</accession>
<keyword evidence="3 6" id="KW-0732">Signal</keyword>
<gene>
    <name evidence="8" type="ORF">R3P38DRAFT_2878057</name>
</gene>
<proteinExistence type="predicted"/>
<feature type="chain" id="PRO_5043653905" description="CFEM domain-containing protein" evidence="6">
    <location>
        <begin position="20"/>
        <end position="181"/>
    </location>
</feature>
<evidence type="ECO:0000256" key="3">
    <source>
        <dbReference type="ARBA" id="ARBA00022729"/>
    </source>
</evidence>
<feature type="region of interest" description="Disordered" evidence="5">
    <location>
        <begin position="117"/>
        <end position="156"/>
    </location>
</feature>
<feature type="compositionally biased region" description="Low complexity" evidence="5">
    <location>
        <begin position="144"/>
        <end position="156"/>
    </location>
</feature>
<dbReference type="Proteomes" id="UP001362999">
    <property type="component" value="Unassembled WGS sequence"/>
</dbReference>
<dbReference type="AlphaFoldDB" id="A0AAW0D7Z5"/>
<comment type="caution">
    <text evidence="8">The sequence shown here is derived from an EMBL/GenBank/DDBJ whole genome shotgun (WGS) entry which is preliminary data.</text>
</comment>
<evidence type="ECO:0000256" key="4">
    <source>
        <dbReference type="ARBA" id="ARBA00023157"/>
    </source>
</evidence>
<feature type="domain" description="CFEM" evidence="7">
    <location>
        <begin position="1"/>
        <end position="111"/>
    </location>
</feature>
<dbReference type="EMBL" id="JAWWNJ010000010">
    <property type="protein sequence ID" value="KAK7047056.1"/>
    <property type="molecule type" value="Genomic_DNA"/>
</dbReference>
<name>A0AAW0D7Z5_9AGAR</name>
<evidence type="ECO:0000256" key="1">
    <source>
        <dbReference type="ARBA" id="ARBA00004613"/>
    </source>
</evidence>
<feature type="compositionally biased region" description="Low complexity" evidence="5">
    <location>
        <begin position="120"/>
        <end position="136"/>
    </location>
</feature>
<sequence>MSHLSIFLAILLFTSPVLAQISNLPDCALGCAQQAATQLGCDISDTDCICNTATFAPIVVDCSGTVSCSPDIQERIGEILSDMCDAVASGSVAVSASSGVQSISTGSNSDSATIVPPPLSISSLSTGPGPVSSPSATIPPPSSSNPAPSSSPSTGAAAKGKVVIAGGTGGALFAMIAAWLI</sequence>
<evidence type="ECO:0000256" key="6">
    <source>
        <dbReference type="SAM" id="SignalP"/>
    </source>
</evidence>
<comment type="subcellular location">
    <subcellularLocation>
        <location evidence="1">Secreted</location>
    </subcellularLocation>
</comment>
<dbReference type="GO" id="GO:0005576">
    <property type="term" value="C:extracellular region"/>
    <property type="evidence" value="ECO:0007669"/>
    <property type="project" value="UniProtKB-SubCell"/>
</dbReference>
<dbReference type="Pfam" id="PF05730">
    <property type="entry name" value="CFEM"/>
    <property type="match status" value="1"/>
</dbReference>